<dbReference type="NCBIfam" id="TIGR04398">
    <property type="entry name" value="SLAP_DUP"/>
    <property type="match status" value="2"/>
</dbReference>
<dbReference type="Proteomes" id="UP000077271">
    <property type="component" value="Unassembled WGS sequence"/>
</dbReference>
<dbReference type="InterPro" id="IPR030910">
    <property type="entry name" value="SLAP_dom"/>
</dbReference>
<dbReference type="OrthoDB" id="1907642at2"/>
<name>A0A177KMI2_9BACI</name>
<reference evidence="1 2" key="1">
    <citation type="submission" date="2016-01" db="EMBL/GenBank/DDBJ databases">
        <title>Investigation of taxonomic status of Bacillus aminovorans.</title>
        <authorList>
            <person name="Verma A."/>
            <person name="Pal Y."/>
            <person name="Krishnamurthi S."/>
        </authorList>
    </citation>
    <scope>NUCLEOTIDE SEQUENCE [LARGE SCALE GENOMIC DNA]</scope>
    <source>
        <strain evidence="1 2">DSM 4337</strain>
    </source>
</reference>
<accession>A0A177KMI2</accession>
<dbReference type="InterPro" id="IPR030911">
    <property type="entry name" value="Sec_acc_SLAP"/>
</dbReference>
<dbReference type="AlphaFoldDB" id="A0A177KMI2"/>
<gene>
    <name evidence="1" type="ORF">AWH48_08300</name>
</gene>
<proteinExistence type="predicted"/>
<dbReference type="NCBIfam" id="TIGR04399">
    <property type="entry name" value="acc_Sec_SLAP"/>
    <property type="match status" value="1"/>
</dbReference>
<comment type="caution">
    <text evidence="1">The sequence shown here is derived from an EMBL/GenBank/DDBJ whole genome shotgun (WGS) entry which is preliminary data.</text>
</comment>
<sequence>MLSFFKRKEKLDTDLKNDGRENAISAGEITGDAAASSEEEVTTALSLHPSTTVPKEQMYVLQFLNNELPSLKRNQLSLSGIEWTKQSTGLAVSAFVRNTVEKEISLGDDVSLLLLNEKNELKARHTFQLNELGALPADSSRPWTFVFPSASVNEQVALGKENWLIAFDLTSRKHKLDLDPKWEESLPTSEKEKLEELVEKLGAPQKDELNFTGLNARFLENGNLNISLLIRNGYERNVNIEKLPLKLIDAARDTIAEGQFNVGNLEVRANTTKPWTFIFPASLIKKEKPDLSKWSVHVTQI</sequence>
<evidence type="ECO:0000313" key="1">
    <source>
        <dbReference type="EMBL" id="OAH54582.1"/>
    </source>
</evidence>
<dbReference type="RefSeq" id="WP_018394672.1">
    <property type="nucleotide sequence ID" value="NZ_LQWZ01000033.1"/>
</dbReference>
<evidence type="ECO:0000313" key="2">
    <source>
        <dbReference type="Proteomes" id="UP000077271"/>
    </source>
</evidence>
<protein>
    <submittedName>
        <fullName evidence="1">Accessory Sec system S-layer assembly protein</fullName>
    </submittedName>
</protein>
<dbReference type="EMBL" id="LQWZ01000033">
    <property type="protein sequence ID" value="OAH54582.1"/>
    <property type="molecule type" value="Genomic_DNA"/>
</dbReference>
<organism evidence="1 2">
    <name type="scientific">Domibacillus aminovorans</name>
    <dbReference type="NCBI Taxonomy" id="29332"/>
    <lineage>
        <taxon>Bacteria</taxon>
        <taxon>Bacillati</taxon>
        <taxon>Bacillota</taxon>
        <taxon>Bacilli</taxon>
        <taxon>Bacillales</taxon>
        <taxon>Bacillaceae</taxon>
        <taxon>Domibacillus</taxon>
    </lineage>
</organism>